<dbReference type="eggNOG" id="COG0785">
    <property type="taxonomic scope" value="Bacteria"/>
</dbReference>
<proteinExistence type="inferred from homology"/>
<evidence type="ECO:0000256" key="1">
    <source>
        <dbReference type="ARBA" id="ARBA00004141"/>
    </source>
</evidence>
<keyword evidence="9" id="KW-1185">Reference proteome</keyword>
<name>K0J4V4_AMPXN</name>
<organism evidence="8 9">
    <name type="scientific">Amphibacillus xylanus (strain ATCC 51415 / DSM 6626 / JCM 7361 / LMG 17667 / NBRC 15112 / Ep01)</name>
    <dbReference type="NCBI Taxonomy" id="698758"/>
    <lineage>
        <taxon>Bacteria</taxon>
        <taxon>Bacillati</taxon>
        <taxon>Bacillota</taxon>
        <taxon>Bacilli</taxon>
        <taxon>Bacillales</taxon>
        <taxon>Bacillaceae</taxon>
        <taxon>Amphibacillus</taxon>
    </lineage>
</organism>
<dbReference type="KEGG" id="axl:AXY_17040"/>
<dbReference type="InterPro" id="IPR003834">
    <property type="entry name" value="Cyt_c_assmbl_TM_dom"/>
</dbReference>
<dbReference type="HOGENOM" id="CLU_053225_2_0_9"/>
<dbReference type="Pfam" id="PF02683">
    <property type="entry name" value="DsbD_TM"/>
    <property type="match status" value="1"/>
</dbReference>
<evidence type="ECO:0000256" key="2">
    <source>
        <dbReference type="ARBA" id="ARBA00006143"/>
    </source>
</evidence>
<evidence type="ECO:0000256" key="3">
    <source>
        <dbReference type="ARBA" id="ARBA00022692"/>
    </source>
</evidence>
<feature type="transmembrane region" description="Helical" evidence="6">
    <location>
        <begin position="12"/>
        <end position="35"/>
    </location>
</feature>
<feature type="domain" description="Cytochrome C biogenesis protein transmembrane" evidence="7">
    <location>
        <begin position="9"/>
        <end position="93"/>
    </location>
</feature>
<feature type="transmembrane region" description="Helical" evidence="6">
    <location>
        <begin position="207"/>
        <end position="227"/>
    </location>
</feature>
<dbReference type="PANTHER" id="PTHR31272">
    <property type="entry name" value="CYTOCHROME C-TYPE BIOGENESIS PROTEIN HI_1454-RELATED"/>
    <property type="match status" value="1"/>
</dbReference>
<dbReference type="PANTHER" id="PTHR31272:SF4">
    <property type="entry name" value="CYTOCHROME C-TYPE BIOGENESIS PROTEIN HI_1454-RELATED"/>
    <property type="match status" value="1"/>
</dbReference>
<accession>K0J4V4</accession>
<dbReference type="RefSeq" id="WP_015010428.1">
    <property type="nucleotide sequence ID" value="NC_018704.1"/>
</dbReference>
<feature type="transmembrane region" description="Helical" evidence="6">
    <location>
        <begin position="96"/>
        <end position="118"/>
    </location>
</feature>
<feature type="transmembrane region" description="Helical" evidence="6">
    <location>
        <begin position="139"/>
        <end position="164"/>
    </location>
</feature>
<protein>
    <submittedName>
        <fullName evidence="8">Cytochrome c-type biogenesis protein CcdA</fullName>
    </submittedName>
</protein>
<feature type="transmembrane region" description="Helical" evidence="6">
    <location>
        <begin position="56"/>
        <end position="84"/>
    </location>
</feature>
<gene>
    <name evidence="8" type="primary">ccdA</name>
    <name evidence="8" type="ordered locus">AXY_17040</name>
</gene>
<evidence type="ECO:0000313" key="8">
    <source>
        <dbReference type="EMBL" id="BAM47836.1"/>
    </source>
</evidence>
<dbReference type="PATRIC" id="fig|698758.3.peg.1702"/>
<comment type="similarity">
    <text evidence="2">Belongs to the DsbD family.</text>
</comment>
<dbReference type="OrthoDB" id="9803065at2"/>
<dbReference type="AlphaFoldDB" id="K0J4V4"/>
<evidence type="ECO:0000256" key="5">
    <source>
        <dbReference type="ARBA" id="ARBA00023136"/>
    </source>
</evidence>
<reference evidence="8 9" key="1">
    <citation type="submission" date="2011-01" db="EMBL/GenBank/DDBJ databases">
        <title>Whole genome sequence of Amphibacillus xylinus NBRC 15112.</title>
        <authorList>
            <person name="Nakazawa H."/>
            <person name="Katano Y."/>
            <person name="Nakamura S."/>
            <person name="Sasagawa M."/>
            <person name="Fukada J."/>
            <person name="Arai T."/>
            <person name="Sasakura N."/>
            <person name="Mochizuki D."/>
            <person name="Hosoyama A."/>
            <person name="Harada K."/>
            <person name="Horikawa H."/>
            <person name="Kato Y."/>
            <person name="Harada T."/>
            <person name="Sasaki K."/>
            <person name="Sekiguchi M."/>
            <person name="Hodoyama M."/>
            <person name="Nishiko R."/>
            <person name="Narita H."/>
            <person name="Hanamaki A."/>
            <person name="Hata C."/>
            <person name="Konno Y."/>
            <person name="Niimura Y."/>
            <person name="Yamazaki S."/>
            <person name="Fujita N."/>
        </authorList>
    </citation>
    <scope>NUCLEOTIDE SEQUENCE [LARGE SCALE GENOMIC DNA]</scope>
    <source>
        <strain evidence="9">ATCC 51415 / DSM 6626 / JCM 7361 / LMG 17667 / NBRC 15112 / Ep01</strain>
    </source>
</reference>
<evidence type="ECO:0000256" key="6">
    <source>
        <dbReference type="SAM" id="Phobius"/>
    </source>
</evidence>
<keyword evidence="4 6" id="KW-1133">Transmembrane helix</keyword>
<feature type="transmembrane region" description="Helical" evidence="6">
    <location>
        <begin position="176"/>
        <end position="195"/>
    </location>
</feature>
<keyword evidence="5 6" id="KW-0472">Membrane</keyword>
<evidence type="ECO:0000256" key="4">
    <source>
        <dbReference type="ARBA" id="ARBA00022989"/>
    </source>
</evidence>
<dbReference type="EMBL" id="AP012050">
    <property type="protein sequence ID" value="BAM47836.1"/>
    <property type="molecule type" value="Genomic_DNA"/>
</dbReference>
<comment type="subcellular location">
    <subcellularLocation>
        <location evidence="1">Membrane</location>
        <topology evidence="1">Multi-pass membrane protein</topology>
    </subcellularLocation>
</comment>
<sequence length="247" mass="27237">MSNLELSATLALGAGIVSFLSPCTLPLFPAYLSYITGVSVKDLMVHRRQSHMHMTILIHSIVFLLGLSVVYFSLGIGVSVFGQWLQGLLIGRTGLLIQRLTGILLIMTGLVIGGWLTIPIMMKQYTLPRVKRPVGMLRSFFVGFGFSASWTPCIGPIFTSILLITGSNPTQGLLYTSLYIIGFSLPFIIFSFFLGYAKWLIKYSEKVIKLGGALIVIYGLLLFSGQLTKLSNVLLRMIQESWFSNLG</sequence>
<dbReference type="GO" id="GO:0016020">
    <property type="term" value="C:membrane"/>
    <property type="evidence" value="ECO:0007669"/>
    <property type="project" value="UniProtKB-SubCell"/>
</dbReference>
<dbReference type="GO" id="GO:0017004">
    <property type="term" value="P:cytochrome complex assembly"/>
    <property type="evidence" value="ECO:0007669"/>
    <property type="project" value="InterPro"/>
</dbReference>
<dbReference type="STRING" id="698758.AXY_17040"/>
<evidence type="ECO:0000313" key="9">
    <source>
        <dbReference type="Proteomes" id="UP000006294"/>
    </source>
</evidence>
<keyword evidence="3 6" id="KW-0812">Transmembrane</keyword>
<dbReference type="InterPro" id="IPR051790">
    <property type="entry name" value="Cytochrome_c-biogenesis_DsbD"/>
</dbReference>
<dbReference type="Proteomes" id="UP000006294">
    <property type="component" value="Chromosome"/>
</dbReference>
<evidence type="ECO:0000259" key="7">
    <source>
        <dbReference type="Pfam" id="PF02683"/>
    </source>
</evidence>